<feature type="signal peptide" evidence="1">
    <location>
        <begin position="1"/>
        <end position="26"/>
    </location>
</feature>
<organism evidence="2 3">
    <name type="scientific">Arachis hypogaea</name>
    <name type="common">Peanut</name>
    <dbReference type="NCBI Taxonomy" id="3818"/>
    <lineage>
        <taxon>Eukaryota</taxon>
        <taxon>Viridiplantae</taxon>
        <taxon>Streptophyta</taxon>
        <taxon>Embryophyta</taxon>
        <taxon>Tracheophyta</taxon>
        <taxon>Spermatophyta</taxon>
        <taxon>Magnoliopsida</taxon>
        <taxon>eudicotyledons</taxon>
        <taxon>Gunneridae</taxon>
        <taxon>Pentapetalae</taxon>
        <taxon>rosids</taxon>
        <taxon>fabids</taxon>
        <taxon>Fabales</taxon>
        <taxon>Fabaceae</taxon>
        <taxon>Papilionoideae</taxon>
        <taxon>50 kb inversion clade</taxon>
        <taxon>dalbergioids sensu lato</taxon>
        <taxon>Dalbergieae</taxon>
        <taxon>Pterocarpus clade</taxon>
        <taxon>Arachis</taxon>
    </lineage>
</organism>
<dbReference type="EMBL" id="CP031001">
    <property type="protein sequence ID" value="QHN75857.1"/>
    <property type="molecule type" value="Genomic_DNA"/>
</dbReference>
<evidence type="ECO:0000313" key="2">
    <source>
        <dbReference type="EMBL" id="QHN75857.1"/>
    </source>
</evidence>
<evidence type="ECO:0008006" key="4">
    <source>
        <dbReference type="Google" id="ProtNLM"/>
    </source>
</evidence>
<feature type="chain" id="PRO_5025651340" description="Knottin scorpion toxin-like domain-containing protein" evidence="1">
    <location>
        <begin position="27"/>
        <end position="114"/>
    </location>
</feature>
<dbReference type="Proteomes" id="UP000464620">
    <property type="component" value="Chromosome B09"/>
</dbReference>
<keyword evidence="1" id="KW-0732">Signal</keyword>
<accession>A0A6B9V3E3</accession>
<sequence length="114" mass="12987">MAKLSLGNIFLLSLLVSSVMWISSDGATSSSQFITEDTTLCRDDFMFDQDCKNDYPNRCVGKCFAKYNSKLILADCMRKYAVSHVCRCTYFCREKPSFFRNLIKGKGKGKPEHN</sequence>
<name>A0A6B9V3E3_ARAHY</name>
<dbReference type="AlphaFoldDB" id="A0A6B9V3E3"/>
<dbReference type="Gramene" id="arahy.Tifrunner.gnm2.ann2.Ah19g049600.1">
    <property type="protein sequence ID" value="arahy.Tifrunner.gnm2.ann2.Ah19g049600.1-CDS"/>
    <property type="gene ID" value="arahy.Tifrunner.gnm2.ann2.Ah19g049600"/>
</dbReference>
<evidence type="ECO:0000313" key="3">
    <source>
        <dbReference type="Proteomes" id="UP000464620"/>
    </source>
</evidence>
<gene>
    <name evidence="2" type="ORF">DS421_19g638930</name>
</gene>
<protein>
    <recommendedName>
        <fullName evidence="4">Knottin scorpion toxin-like domain-containing protein</fullName>
    </recommendedName>
</protein>
<evidence type="ECO:0000256" key="1">
    <source>
        <dbReference type="SAM" id="SignalP"/>
    </source>
</evidence>
<proteinExistence type="predicted"/>
<reference evidence="2 3" key="1">
    <citation type="submission" date="2020-01" db="EMBL/GenBank/DDBJ databases">
        <title>Genome sequence of Arachis hypogaea, cultivar Shitouqi.</title>
        <authorList>
            <person name="Zhuang W."/>
            <person name="Chen H."/>
            <person name="Varshney R."/>
            <person name="Wang D."/>
            <person name="Ming R."/>
        </authorList>
    </citation>
    <scope>NUCLEOTIDE SEQUENCE [LARGE SCALE GENOMIC DNA]</scope>
    <source>
        <tissue evidence="2">Young leaf</tissue>
    </source>
</reference>